<keyword evidence="1" id="KW-0812">Transmembrane</keyword>
<accession>A0A7L4UQT0</accession>
<keyword evidence="1" id="KW-0472">Membrane</keyword>
<feature type="domain" description="DUF302" evidence="2">
    <location>
        <begin position="73"/>
        <end position="122"/>
    </location>
</feature>
<feature type="transmembrane region" description="Helical" evidence="1">
    <location>
        <begin position="6"/>
        <end position="22"/>
    </location>
</feature>
<gene>
    <name evidence="3" type="ORF">C7377_0426</name>
</gene>
<evidence type="ECO:0000313" key="4">
    <source>
        <dbReference type="Proteomes" id="UP000251835"/>
    </source>
</evidence>
<dbReference type="PANTHER" id="PTHR38342:SF1">
    <property type="entry name" value="SLR5037 PROTEIN"/>
    <property type="match status" value="1"/>
</dbReference>
<dbReference type="RefSeq" id="WP_116495681.1">
    <property type="nucleotide sequence ID" value="NZ_QENZ01000003.1"/>
</dbReference>
<comment type="caution">
    <text evidence="3">The sequence shown here is derived from an EMBL/GenBank/DDBJ whole genome shotgun (WGS) entry which is preliminary data.</text>
</comment>
<reference evidence="3 4" key="1">
    <citation type="submission" date="2018-05" db="EMBL/GenBank/DDBJ databases">
        <title>Genomic Encyclopedia of Type Strains, Phase IV (KMG-IV): sequencing the most valuable type-strain genomes for metagenomic binning, comparative biology and taxonomic classification.</title>
        <authorList>
            <person name="Goeker M."/>
        </authorList>
    </citation>
    <scope>NUCLEOTIDE SEQUENCE [LARGE SCALE GENOMIC DNA]</scope>
    <source>
        <strain evidence="3 4">DSM 28579</strain>
    </source>
</reference>
<dbReference type="Gene3D" id="3.30.310.70">
    <property type="entry name" value="TT1751-like domain"/>
    <property type="match status" value="1"/>
</dbReference>
<organism evidence="3 4">
    <name type="scientific">Balneicella halophila</name>
    <dbReference type="NCBI Taxonomy" id="1537566"/>
    <lineage>
        <taxon>Bacteria</taxon>
        <taxon>Pseudomonadati</taxon>
        <taxon>Bacteroidota</taxon>
        <taxon>Bacteroidia</taxon>
        <taxon>Bacteroidales</taxon>
        <taxon>Balneicellaceae</taxon>
        <taxon>Balneicella</taxon>
    </lineage>
</organism>
<dbReference type="CDD" id="cd14797">
    <property type="entry name" value="DUF302"/>
    <property type="match status" value="1"/>
</dbReference>
<dbReference type="InterPro" id="IPR005180">
    <property type="entry name" value="DUF302"/>
</dbReference>
<dbReference type="AlphaFoldDB" id="A0A7L4UQT0"/>
<evidence type="ECO:0000259" key="2">
    <source>
        <dbReference type="Pfam" id="PF03625"/>
    </source>
</evidence>
<evidence type="ECO:0000256" key="1">
    <source>
        <dbReference type="SAM" id="Phobius"/>
    </source>
</evidence>
<dbReference type="InterPro" id="IPR035923">
    <property type="entry name" value="TT1751-like_sf"/>
</dbReference>
<dbReference type="OrthoDB" id="9791067at2"/>
<evidence type="ECO:0000313" key="3">
    <source>
        <dbReference type="EMBL" id="PVX52126.1"/>
    </source>
</evidence>
<dbReference type="PANTHER" id="PTHR38342">
    <property type="entry name" value="SLR5037 PROTEIN"/>
    <property type="match status" value="1"/>
</dbReference>
<dbReference type="Pfam" id="PF03625">
    <property type="entry name" value="DUF302"/>
    <property type="match status" value="1"/>
</dbReference>
<protein>
    <submittedName>
        <fullName evidence="3">Uncharacterized protein (DUF302 family)</fullName>
    </submittedName>
</protein>
<dbReference type="Proteomes" id="UP000251835">
    <property type="component" value="Unassembled WGS sequence"/>
</dbReference>
<name>A0A7L4UQT0_BALHA</name>
<dbReference type="EMBL" id="QENZ01000003">
    <property type="protein sequence ID" value="PVX52126.1"/>
    <property type="molecule type" value="Genomic_DNA"/>
</dbReference>
<keyword evidence="1" id="KW-1133">Transmembrane helix</keyword>
<sequence length="153" mass="17261">MAELLFLLLGVFIALLIVYWLVPRKMINTQESLYDFDTTVAKIVANAEKEGWGLQGIKRIDESIEKANLEAKAKVALIEICHPEHASKMINDPKSTHISVMMPCTISVYETEDKKVIIATMNIKPMSWMFGGTVKEVMGGPVYKSQKRFIDLN</sequence>
<keyword evidence="4" id="KW-1185">Reference proteome</keyword>
<proteinExistence type="predicted"/>
<dbReference type="SUPFAM" id="SSF103247">
    <property type="entry name" value="TT1751-like"/>
    <property type="match status" value="1"/>
</dbReference>